<feature type="compositionally biased region" description="Basic and acidic residues" evidence="1">
    <location>
        <begin position="19"/>
        <end position="29"/>
    </location>
</feature>
<evidence type="ECO:0000313" key="2">
    <source>
        <dbReference type="EnsemblPlants" id="PGSC0003DMT400091885"/>
    </source>
</evidence>
<protein>
    <submittedName>
        <fullName evidence="2">Uncharacterized protein</fullName>
    </submittedName>
</protein>
<organism evidence="2 3">
    <name type="scientific">Solanum tuberosum</name>
    <name type="common">Potato</name>
    <dbReference type="NCBI Taxonomy" id="4113"/>
    <lineage>
        <taxon>Eukaryota</taxon>
        <taxon>Viridiplantae</taxon>
        <taxon>Streptophyta</taxon>
        <taxon>Embryophyta</taxon>
        <taxon>Tracheophyta</taxon>
        <taxon>Spermatophyta</taxon>
        <taxon>Magnoliopsida</taxon>
        <taxon>eudicotyledons</taxon>
        <taxon>Gunneridae</taxon>
        <taxon>Pentapetalae</taxon>
        <taxon>asterids</taxon>
        <taxon>lamiids</taxon>
        <taxon>Solanales</taxon>
        <taxon>Solanaceae</taxon>
        <taxon>Solanoideae</taxon>
        <taxon>Solaneae</taxon>
        <taxon>Solanum</taxon>
    </lineage>
</organism>
<dbReference type="AlphaFoldDB" id="M1DNL8"/>
<evidence type="ECO:0000313" key="3">
    <source>
        <dbReference type="Proteomes" id="UP000011115"/>
    </source>
</evidence>
<reference evidence="2" key="2">
    <citation type="submission" date="2015-06" db="UniProtKB">
        <authorList>
            <consortium name="EnsemblPlants"/>
        </authorList>
    </citation>
    <scope>IDENTIFICATION</scope>
    <source>
        <strain evidence="2">DM1-3 516 R44</strain>
    </source>
</reference>
<dbReference type="Proteomes" id="UP000011115">
    <property type="component" value="Unassembled WGS sequence"/>
</dbReference>
<keyword evidence="3" id="KW-1185">Reference proteome</keyword>
<dbReference type="EnsemblPlants" id="PGSC0003DMT400091885">
    <property type="protein sequence ID" value="PGSC0003DMT400091885"/>
    <property type="gene ID" value="PGSC0003DMG400041456"/>
</dbReference>
<reference evidence="3" key="1">
    <citation type="journal article" date="2011" name="Nature">
        <title>Genome sequence and analysis of the tuber crop potato.</title>
        <authorList>
            <consortium name="The Potato Genome Sequencing Consortium"/>
        </authorList>
    </citation>
    <scope>NUCLEOTIDE SEQUENCE [LARGE SCALE GENOMIC DNA]</scope>
    <source>
        <strain evidence="3">cv. DM1-3 516 R44</strain>
    </source>
</reference>
<feature type="compositionally biased region" description="Basic and acidic residues" evidence="1">
    <location>
        <begin position="42"/>
        <end position="72"/>
    </location>
</feature>
<proteinExistence type="predicted"/>
<sequence>MGYPVVHLKMNNGVNYEHDQNVEEKEKSDVQTTFHEGISIEEQSKDTNRQKGTKQTEEVKKGEPEDRQEHSACHRVATLTA</sequence>
<dbReference type="Gramene" id="PGSC0003DMT400091885">
    <property type="protein sequence ID" value="PGSC0003DMT400091885"/>
    <property type="gene ID" value="PGSC0003DMG400041456"/>
</dbReference>
<dbReference type="HOGENOM" id="CLU_2578527_0_0_1"/>
<dbReference type="PaxDb" id="4113-PGSC0003DMT400091885"/>
<accession>M1DNL8</accession>
<evidence type="ECO:0000256" key="1">
    <source>
        <dbReference type="SAM" id="MobiDB-lite"/>
    </source>
</evidence>
<dbReference type="InParanoid" id="M1DNL8"/>
<feature type="region of interest" description="Disordered" evidence="1">
    <location>
        <begin position="19"/>
        <end position="81"/>
    </location>
</feature>
<name>M1DNL8_SOLTU</name>